<feature type="compositionally biased region" description="Basic and acidic residues" evidence="3">
    <location>
        <begin position="1060"/>
        <end position="1075"/>
    </location>
</feature>
<feature type="region of interest" description="Disordered" evidence="3">
    <location>
        <begin position="2672"/>
        <end position="2692"/>
    </location>
</feature>
<feature type="compositionally biased region" description="Low complexity" evidence="3">
    <location>
        <begin position="991"/>
        <end position="1013"/>
    </location>
</feature>
<feature type="region of interest" description="Disordered" evidence="3">
    <location>
        <begin position="3573"/>
        <end position="3605"/>
    </location>
</feature>
<feature type="compositionally biased region" description="Low complexity" evidence="3">
    <location>
        <begin position="3257"/>
        <end position="3268"/>
    </location>
</feature>
<feature type="compositionally biased region" description="Pro residues" evidence="3">
    <location>
        <begin position="626"/>
        <end position="647"/>
    </location>
</feature>
<feature type="region of interest" description="Disordered" evidence="3">
    <location>
        <begin position="605"/>
        <end position="702"/>
    </location>
</feature>
<dbReference type="Proteomes" id="UP000175829">
    <property type="component" value="Unassembled WGS sequence"/>
</dbReference>
<accession>A0A1E7K7E8</accession>
<feature type="region of interest" description="Disordered" evidence="3">
    <location>
        <begin position="1604"/>
        <end position="1675"/>
    </location>
</feature>
<organism evidence="4 5">
    <name type="scientific">Streptomyces qinglanensis</name>
    <dbReference type="NCBI Taxonomy" id="943816"/>
    <lineage>
        <taxon>Bacteria</taxon>
        <taxon>Bacillati</taxon>
        <taxon>Actinomycetota</taxon>
        <taxon>Actinomycetes</taxon>
        <taxon>Kitasatosporales</taxon>
        <taxon>Streptomycetaceae</taxon>
        <taxon>Streptomyces</taxon>
    </lineage>
</organism>
<feature type="region of interest" description="Disordered" evidence="3">
    <location>
        <begin position="2381"/>
        <end position="2412"/>
    </location>
</feature>
<keyword evidence="2" id="KW-0175">Coiled coil</keyword>
<evidence type="ECO:0000256" key="2">
    <source>
        <dbReference type="SAM" id="Coils"/>
    </source>
</evidence>
<feature type="compositionally biased region" description="Low complexity" evidence="3">
    <location>
        <begin position="2383"/>
        <end position="2394"/>
    </location>
</feature>
<feature type="region of interest" description="Disordered" evidence="3">
    <location>
        <begin position="2471"/>
        <end position="2490"/>
    </location>
</feature>
<feature type="region of interest" description="Disordered" evidence="3">
    <location>
        <begin position="969"/>
        <end position="1095"/>
    </location>
</feature>
<evidence type="ECO:0000313" key="5">
    <source>
        <dbReference type="Proteomes" id="UP000175829"/>
    </source>
</evidence>
<dbReference type="PANTHER" id="PTHR13037">
    <property type="entry name" value="FORMIN"/>
    <property type="match status" value="1"/>
</dbReference>
<feature type="region of interest" description="Disordered" evidence="3">
    <location>
        <begin position="2439"/>
        <end position="2460"/>
    </location>
</feature>
<feature type="region of interest" description="Disordered" evidence="3">
    <location>
        <begin position="3243"/>
        <end position="3280"/>
    </location>
</feature>
<name>A0A1E7K7E8_9ACTN</name>
<feature type="coiled-coil region" evidence="2">
    <location>
        <begin position="2939"/>
        <end position="2969"/>
    </location>
</feature>
<evidence type="ECO:0000313" key="4">
    <source>
        <dbReference type="EMBL" id="OEU99813.1"/>
    </source>
</evidence>
<evidence type="ECO:0000256" key="1">
    <source>
        <dbReference type="ARBA" id="ARBA00022581"/>
    </source>
</evidence>
<proteinExistence type="predicted"/>
<feature type="compositionally biased region" description="Low complexity" evidence="3">
    <location>
        <begin position="648"/>
        <end position="661"/>
    </location>
</feature>
<feature type="compositionally biased region" description="Pro residues" evidence="3">
    <location>
        <begin position="975"/>
        <end position="990"/>
    </location>
</feature>
<feature type="compositionally biased region" description="Basic and acidic residues" evidence="3">
    <location>
        <begin position="662"/>
        <end position="680"/>
    </location>
</feature>
<dbReference type="EMBL" id="LJGV01000022">
    <property type="protein sequence ID" value="OEU99813.1"/>
    <property type="molecule type" value="Genomic_DNA"/>
</dbReference>
<keyword evidence="1" id="KW-0945">Host-virus interaction</keyword>
<evidence type="ECO:0000256" key="3">
    <source>
        <dbReference type="SAM" id="MobiDB-lite"/>
    </source>
</evidence>
<comment type="caution">
    <text evidence="4">The sequence shown here is derived from an EMBL/GenBank/DDBJ whole genome shotgun (WGS) entry which is preliminary data.</text>
</comment>
<sequence>MFALVGEFPPSGIPELGFESTSSFDEMSQKLTELETDLQDMVAEVAETFPEEAAEQFKAGVALLTGAAGAGASAFNSYRSTLRNMSSGRLTQSQQLQKAIWEIFVELGTMIAEIAIATALAPFTGGASLFQATMARIRGAFNILMALHRLLSYIPAGPGLLEMIQEMLQDLGTQLLQLTINPPEWRPDGIDGKSLWVSALQGLGAGSLIQLFNKIGNILKNTFSNFFKNNFDVDVFFKVDKNNFPGPGKNQFNPRNYLDNPNLNNLFKRPDPITNTLWHVPVTFLAHGAGEGLAGFLVVGAVYGKWEFQWNDWVGGGTSALVHGGLHTGLTTPGHTLHNKLFPNGNLFTDYINNSYTTGGSGHGGDRPVDNSRDPGTLPPTRSRTGASPGSGLGARPDVRTAADPSSSHAPHPPRTAAPETWRDDAQRRWLAERLTVADLAGGPPPLAPDETVSVTELEAAGFAPGPGQRIAAVLGGGTLPVRDSGLTPLEQTALLMVRPGPWTEQLEAVAARASERIWESAFQDFAAGPTAAGATSEDVARAWDSARTLVLPAEAHAGRADARYAEEPLRESVRQVAGRLLGTGTGTEAPADSAAPLADRVHAVPEPAPRSPTGPAAASEQEPAAVPPTATPPVPEPSVPEPPVPVPTVAAAEGGAAPETGDGRTGDGRPDKGKGRLMEPDAGPAADPTAPDRLGQDDAGASADVMAAREELAAATARTAALEERLASGVGGSTDSRAGLEAARARTERAQQAWTAALERWREPEGAAVPALSHSSAERRWIAAQVTAEDLPADAADLAAPGGGTAEEPSRALPPVERVRTLMARPGTWPGVLDTVAANMARRTWRQAYADWALAAPERDDEALDEAWRTAQALVLPLELHAVEADARYAGDRYRAAVRQVADLLAAGGGRAAARALADRLRQRLGLPVRVRGGAAAGPAGSPALAEALPPVRESAADFSADTVAALSTVGGSPAPPGSRPPNAGPPTAGPATAGSAEPRPARAAGASGPGIPQHPAPAPAPDSNGSPPAGGRPPSDTPRPPEEHAPARSARGRPAGARIDRELEERRPPRLDPELPPPPRITGPGVFTDGSRMPGYLDGSLPFPTDGPVTAGGTDADRTEAELFAFGQSEVRLRGTEQVVSGIRSRLAATDAESRPALSSGEEAAEGIETDVLRRLARALAEQPRSFAGDGREFLYRAESGRLRKLHVGVRNHGAWERFGDGAGPTKVDTAYRGQTTVGDGKTFQQNRQLSPSIPLGPLKKVVSVFGRLTVRLGWSREIAYALHDQTLSQSETRTLDGSHLHLDDVSYDVRITDALPPRLARRGVLGTRWRSRPARAAAGEVAFGLGVRSGLAARLPDSVTNGRAAVGRTPRRMELGPESDYRMFVTEDFGPTAGIRDWAVGEIGAEPGSSAYDELVDFFSSANLHRLSARTAHSMVPGPPLFGDDKERTPLGAFVIERVVPGRAVLASETDQAELRDTAQLTLHNTRKETKEYKKDLGATVGLTVNAPTFGLQDVIAGWMNRVRPRVRFGPGLRLVHSEGRVAVLGATGGLKSTGRVKSDDTALYRVEKTVHVRRTGDARPRAFRTWSLDRMTRSEARRLAGLDEGDGPAGRHGGEPYAPAYLTEDRPPTLGMSRVVQFRFPDGHDTGRRADTDGGEGSGRTGDRPGQPGHTLLTAFTQQVLREVAAAYPGTVAPLDQLDPAAGTWRDHRHYAAVLHNTFGVLNALSRHSSAGSLEAMAGKGVPLVLTEPGRFLRGHHHIRLHAELTGRRYEGAAHEILRHSAPGSVALDAGRQLTRGTEATVEGALSLRDADLTDAMGAPMHAGTVHTGYRAVSQRRIESGYGAVATADPMAASVTPGHLFSYGVALTVRTSGYRRFRRFWRGLPSLGLLGTRLFVLRDRPADLIGGDSGVPAVTGRVLLSVPAEHSPDRDPHAPGADNPYRRPDRVTGGRLPRSRARALTRATLSGADTGREPDALDGVPHHTLSVLTGAGEADLAQQVLEEAAHGAWQLTQDAAPAHDAAVRTLQPSYLTANFDQSISRAGLRTTGLFGEGPYLNRLARTVHRARVTGLRALGGPVRMDTELTAGGSTRASGTQGASRTQQAGVTLVYGETRPASTGVTSNYAWRLWPFHRSRGRSAVVTRTATADTNRIDRGHQVLAAGDVRHEFAAEVRGLGPLSPLGRVVPALRDWAGRWQRSEGGWLGHLPERVAAQLGLVRGDGLGAGPVGGRRSWTQPDWFRRHPFAAYPVDGLDTGAAVEAFVDRLRDLAVDDESREAVRRIASARVTRALRREMAGTGAATTARSGGPGWKRARIGGRNVRIRAQLVPVAGGQTFDRLWPATEMEHHLWAVETRTDLSTSESGFELGLMANEAVHTGDSTAKAAGPSAAGSGSGRRTRTSASTSTVARRWKTNTLEPHAEFTTRYRIRLTLEMGRARGDEPRDPDSRRRVHEEEAGAVKDLVPLSLLRPDPGELAGAGDPLDPLRPPEVPDEPPAVHAFSGAANPATRAGGIEEWRTLRQPDGSRRPFEMPAEGFQVRAVLGSGNIRAASTLALAKAYDNRLAHVTGRLAGEPLAAALRKARLTPLTAEGTGPAQVLEDSHRPGALSAFAERAAAASGLPTAGLAENTLLDASQAALTQYTRLDLAGARLLAVTDGARMESHTRYTRSGNAAAGENGGHSLEAGGFPTLTSDPVGKNNPGGISTGADAVETDVQAAGHDQSHQVNVKPKTGRMFTFAVPTAWLSVAEVERQFKDGSLATWVRDNLMGPFGGVAPGPQAVETRAWTVAWVEERVARELGLITDGTFPRSVARAWDRVHTQAKAWEAADGAYWALRRDLPDLRDAVRAALAGRSLARRRRDAAGHVLRAAGLEARERFEAAVAAADEVLELPAAELSPGSRTRLAPALAAAAQASEDVREAVLGQLLVPPEAGAERHRAAEEELAAARELRREADAEVARLRRAERDHLVQEAARARDRRMAEPLAELGTAERAVSAAADTLRRAERALAVRLRRIEEQHAAAESAADALFEIRAAADRLTRWHQLPADPVADGAAPTRGGMPEPVLPPVRRPDRERTAGAPHGLPTVPEAQQAETGPPDRYTALASPADDSAGAPGLRAPDGTAHWLRDVPGDNSFCRAFGTALEVLAGQAGSSAAPRGPHRTAVPAGPAVGDPAALRARFADALAALPDDSPLLGYLAPDERDTFTSPELAAAALDLGNGTPQQREFEALGVIPHSAGDRPGREHAHRPLSPAQRRGLAAAQLRRPPEAEGGTGWDHGAADILPALAAELFGLRVRIVLADGSFLDHWPDRPEPAPADPPTVVLHLAGRHYRAVLPQDAVDRPPASAPPAPAPPRPAGALPSHRRRPWTREDAAGTDPADPPGFDAASDPATLTDSDGRVLDLHEPRGPGNGFHEAVARALVAAGGAAGDVGRLALRLRHSSLTTPHPLPSTARLDPRAAFTREWLELAGITLTPQQARDFERHGGRLPAGLAPGAAEDSLIRLHLCQAVRWDTGTALLAAGLLARTWRVRLTLVHENGTCTAFGDPATPAERTVTVYERGRDFLAAVPRGARGPTAPRSSRAIPSGGSTALLPPRPEPAR</sequence>
<feature type="region of interest" description="Disordered" evidence="3">
    <location>
        <begin position="358"/>
        <end position="423"/>
    </location>
</feature>
<dbReference type="PATRIC" id="fig|943816.4.peg.3652"/>
<feature type="compositionally biased region" description="Low complexity" evidence="3">
    <location>
        <begin position="1049"/>
        <end position="1059"/>
    </location>
</feature>
<gene>
    <name evidence="4" type="ORF">AN217_20620</name>
</gene>
<protein>
    <submittedName>
        <fullName evidence="4">Uncharacterized protein</fullName>
    </submittedName>
</protein>
<feature type="compositionally biased region" description="Basic and acidic residues" evidence="3">
    <location>
        <begin position="1645"/>
        <end position="1656"/>
    </location>
</feature>
<feature type="compositionally biased region" description="Basic and acidic residues" evidence="3">
    <location>
        <begin position="364"/>
        <end position="373"/>
    </location>
</feature>
<feature type="compositionally biased region" description="Basic and acidic residues" evidence="3">
    <location>
        <begin position="3400"/>
        <end position="3411"/>
    </location>
</feature>
<dbReference type="PANTHER" id="PTHR13037:SF24">
    <property type="entry name" value="POLYCOMB PROTEIN PCL-RELATED"/>
    <property type="match status" value="1"/>
</dbReference>
<feature type="region of interest" description="Disordered" evidence="3">
    <location>
        <begin position="3048"/>
        <end position="3126"/>
    </location>
</feature>
<feature type="compositionally biased region" description="Low complexity" evidence="3">
    <location>
        <begin position="681"/>
        <end position="693"/>
    </location>
</feature>
<feature type="region of interest" description="Disordered" evidence="3">
    <location>
        <begin position="1927"/>
        <end position="1960"/>
    </location>
</feature>
<feature type="compositionally biased region" description="Pro residues" evidence="3">
    <location>
        <begin position="3349"/>
        <end position="3360"/>
    </location>
</feature>
<reference evidence="4 5" key="1">
    <citation type="journal article" date="2016" name="Front. Microbiol.">
        <title>Comparative Genomics Analysis of Streptomyces Species Reveals Their Adaptation to the Marine Environment and Their Diversity at the Genomic Level.</title>
        <authorList>
            <person name="Tian X."/>
            <person name="Zhang Z."/>
            <person name="Yang T."/>
            <person name="Chen M."/>
            <person name="Li J."/>
            <person name="Chen F."/>
            <person name="Yang J."/>
            <person name="Li W."/>
            <person name="Zhang B."/>
            <person name="Zhang Z."/>
            <person name="Wu J."/>
            <person name="Zhang C."/>
            <person name="Long L."/>
            <person name="Xiao J."/>
        </authorList>
    </citation>
    <scope>NUCLEOTIDE SEQUENCE [LARGE SCALE GENOMIC DNA]</scope>
    <source>
        <strain evidence="4 5">SCSIO M10379</strain>
    </source>
</reference>
<feature type="region of interest" description="Disordered" evidence="3">
    <location>
        <begin position="3343"/>
        <end position="3412"/>
    </location>
</feature>